<gene>
    <name evidence="3" type="ORF">UBAL3_94530030</name>
</gene>
<keyword evidence="3" id="KW-0540">Nuclease</keyword>
<dbReference type="EMBL" id="GG693880">
    <property type="protein sequence ID" value="EES52064.1"/>
    <property type="molecule type" value="Genomic_DNA"/>
</dbReference>
<proteinExistence type="predicted"/>
<feature type="region of interest" description="Disordered" evidence="1">
    <location>
        <begin position="1"/>
        <end position="39"/>
    </location>
</feature>
<dbReference type="InterPro" id="IPR003615">
    <property type="entry name" value="HNH_nuc"/>
</dbReference>
<keyword evidence="3" id="KW-0378">Hydrolase</keyword>
<dbReference type="GO" id="GO:0004519">
    <property type="term" value="F:endonuclease activity"/>
    <property type="evidence" value="ECO:0007669"/>
    <property type="project" value="UniProtKB-KW"/>
</dbReference>
<dbReference type="InterPro" id="IPR047693">
    <property type="entry name" value="RNA-guided_IscB-like"/>
</dbReference>
<dbReference type="Proteomes" id="UP000009374">
    <property type="component" value="Unassembled WGS sequence"/>
</dbReference>
<accession>C6HZ53</accession>
<dbReference type="SMART" id="SM00507">
    <property type="entry name" value="HNHc"/>
    <property type="match status" value="1"/>
</dbReference>
<dbReference type="AlphaFoldDB" id="C6HZ53"/>
<keyword evidence="3" id="KW-0255">Endonuclease</keyword>
<sequence>MLPQSRALEAADADNREGQDETVGGKGAIPKPVANIPEGRRFERSALRPQGQNNVRFDGGFVQVFVLDKKKKPLMPCHPARARELLREGRAVVHRIAPFTIRLKDRIGGETQPIRVKLDPGSKTTGLAAAREEETDGEKTAHVLFQAEIHHRGSAIKKKLDQRRAFRRRRRSQLRYRTPRFDNRTRPDGWLPPSLRHRVDTTLAWVERLRRLVPVSELSQELVRFDMQKIENPEISGIEYQQGTLAGYEVREYLLEKWGRTCAYCGSENVSLEIDHIHPRSLGGSDRVSNLTLACRSCNLKKGNRPVGEFLAKTPERLSTILARAKAPLKDAAAVNTTRWALFQALKATGLPVEVASGGRTKYNRTRLGIPKGHSLDAACVGKVDRIEGWNRPCLSIKATGRGSYQRTRLDAFGFPRGSLTRTKAHFGFQTGDRVLAIVTKGKKTGTYAGRVAVRSSGSFNIQTGSRVVQGISYKDCRLLQRADGYGYSIHPITEKGEAGEALPLPGMNAGVSRARG</sequence>
<evidence type="ECO:0000256" key="1">
    <source>
        <dbReference type="SAM" id="MobiDB-lite"/>
    </source>
</evidence>
<dbReference type="CDD" id="cd00085">
    <property type="entry name" value="HNHc"/>
    <property type="match status" value="1"/>
</dbReference>
<dbReference type="GO" id="GO:0003676">
    <property type="term" value="F:nucleic acid binding"/>
    <property type="evidence" value="ECO:0007669"/>
    <property type="project" value="InterPro"/>
</dbReference>
<dbReference type="Pfam" id="PF14239">
    <property type="entry name" value="RRXRR"/>
    <property type="match status" value="1"/>
</dbReference>
<dbReference type="PANTHER" id="PTHR33877">
    <property type="entry name" value="SLL1193 PROTEIN"/>
    <property type="match status" value="1"/>
</dbReference>
<dbReference type="InterPro" id="IPR002711">
    <property type="entry name" value="HNH"/>
</dbReference>
<dbReference type="PANTHER" id="PTHR33877:SF2">
    <property type="entry name" value="OS07G0170200 PROTEIN"/>
    <property type="match status" value="1"/>
</dbReference>
<dbReference type="Pfam" id="PF01844">
    <property type="entry name" value="HNH"/>
    <property type="match status" value="1"/>
</dbReference>
<evidence type="ECO:0000313" key="4">
    <source>
        <dbReference type="Proteomes" id="UP000009374"/>
    </source>
</evidence>
<reference evidence="3 4" key="1">
    <citation type="journal article" date="2009" name="Appl. Environ. Microbiol.">
        <title>Community genomic and proteomic analyses of chemoautotrophic iron-oxidizing "Leptospirillum rubarum" (Group II) and "Leptospirillum ferrodiazotrophum" (Group III) bacteria in acid mine drainage biofilms.</title>
        <authorList>
            <person name="Goltsman D.S."/>
            <person name="Denef V.J."/>
            <person name="Singer S.W."/>
            <person name="VerBerkmoes N.C."/>
            <person name="Lefsrud M."/>
            <person name="Mueller R.S."/>
            <person name="Dick G.J."/>
            <person name="Sun C.L."/>
            <person name="Wheeler K.E."/>
            <person name="Zemla A."/>
            <person name="Baker B.J."/>
            <person name="Hauser L."/>
            <person name="Land M."/>
            <person name="Shah M.B."/>
            <person name="Thelen M.P."/>
            <person name="Hettich R.L."/>
            <person name="Banfield J.F."/>
        </authorList>
    </citation>
    <scope>NUCLEOTIDE SEQUENCE [LARGE SCALE GENOMIC DNA]</scope>
</reference>
<dbReference type="InterPro" id="IPR025938">
    <property type="entry name" value="RRXRR_dom"/>
</dbReference>
<dbReference type="InterPro" id="IPR052892">
    <property type="entry name" value="NA-targeting_endonuclease"/>
</dbReference>
<feature type="domain" description="HNH nuclease" evidence="2">
    <location>
        <begin position="249"/>
        <end position="300"/>
    </location>
</feature>
<evidence type="ECO:0000313" key="3">
    <source>
        <dbReference type="EMBL" id="EES52064.1"/>
    </source>
</evidence>
<dbReference type="Gene3D" id="1.10.30.50">
    <property type="match status" value="1"/>
</dbReference>
<protein>
    <submittedName>
        <fullName evidence="3">HNH endonuclease</fullName>
    </submittedName>
</protein>
<organism evidence="3 4">
    <name type="scientific">Leptospirillum ferrodiazotrophum</name>
    <dbReference type="NCBI Taxonomy" id="412449"/>
    <lineage>
        <taxon>Bacteria</taxon>
        <taxon>Pseudomonadati</taxon>
        <taxon>Nitrospirota</taxon>
        <taxon>Nitrospiria</taxon>
        <taxon>Nitrospirales</taxon>
        <taxon>Nitrospiraceae</taxon>
        <taxon>Leptospirillum</taxon>
    </lineage>
</organism>
<dbReference type="NCBIfam" id="NF040563">
    <property type="entry name" value="guided_IscB"/>
    <property type="match status" value="1"/>
</dbReference>
<evidence type="ECO:0000259" key="2">
    <source>
        <dbReference type="SMART" id="SM00507"/>
    </source>
</evidence>
<name>C6HZ53_9BACT</name>
<dbReference type="GO" id="GO:0008270">
    <property type="term" value="F:zinc ion binding"/>
    <property type="evidence" value="ECO:0007669"/>
    <property type="project" value="InterPro"/>
</dbReference>
<keyword evidence="4" id="KW-1185">Reference proteome</keyword>